<dbReference type="Gene3D" id="3.40.1400.10">
    <property type="entry name" value="Sugar-phosphate isomerase, RpiB/LacA/LacB"/>
    <property type="match status" value="1"/>
</dbReference>
<evidence type="ECO:0000256" key="1">
    <source>
        <dbReference type="ARBA" id="ARBA00008754"/>
    </source>
</evidence>
<dbReference type="GO" id="GO:0004751">
    <property type="term" value="F:ribose-5-phosphate isomerase activity"/>
    <property type="evidence" value="ECO:0007669"/>
    <property type="project" value="TreeGrafter"/>
</dbReference>
<reference evidence="4" key="1">
    <citation type="submission" date="2020-04" db="EMBL/GenBank/DDBJ databases">
        <authorList>
            <person name="Zhang T."/>
        </authorList>
    </citation>
    <scope>NUCLEOTIDE SEQUENCE</scope>
    <source>
        <strain evidence="4">HKST-UBA79</strain>
    </source>
</reference>
<protein>
    <submittedName>
        <fullName evidence="4">RpiB/LacA/LacB family sugar-phosphate isomerase</fullName>
    </submittedName>
</protein>
<organism evidence="4 5">
    <name type="scientific">candidate division WWE3 bacterium</name>
    <dbReference type="NCBI Taxonomy" id="2053526"/>
    <lineage>
        <taxon>Bacteria</taxon>
        <taxon>Katanobacteria</taxon>
    </lineage>
</organism>
<dbReference type="PANTHER" id="PTHR30345">
    <property type="entry name" value="RIBOSE-5-PHOSPHATE ISOMERASE B"/>
    <property type="match status" value="1"/>
</dbReference>
<dbReference type="InterPro" id="IPR011060">
    <property type="entry name" value="RibuloseP-bd_barrel"/>
</dbReference>
<evidence type="ECO:0000313" key="5">
    <source>
        <dbReference type="Proteomes" id="UP000740557"/>
    </source>
</evidence>
<dbReference type="PANTHER" id="PTHR30345:SF0">
    <property type="entry name" value="DNA DAMAGE-REPAIR_TOLERATION PROTEIN DRT102"/>
    <property type="match status" value="1"/>
</dbReference>
<accession>A0A955J1R8</accession>
<dbReference type="Gene3D" id="3.20.20.70">
    <property type="entry name" value="Aldolase class I"/>
    <property type="match status" value="1"/>
</dbReference>
<dbReference type="InterPro" id="IPR003500">
    <property type="entry name" value="RpiB_LacA_LacB"/>
</dbReference>
<dbReference type="GO" id="GO:0009052">
    <property type="term" value="P:pentose-phosphate shunt, non-oxidative branch"/>
    <property type="evidence" value="ECO:0007669"/>
    <property type="project" value="TreeGrafter"/>
</dbReference>
<gene>
    <name evidence="4" type="ORF">KC980_00955</name>
</gene>
<dbReference type="NCBIfam" id="NF004051">
    <property type="entry name" value="PRK05571.1"/>
    <property type="match status" value="1"/>
</dbReference>
<proteinExistence type="inferred from homology"/>
<dbReference type="EMBL" id="JAGQNX010000026">
    <property type="protein sequence ID" value="MCA9308056.1"/>
    <property type="molecule type" value="Genomic_DNA"/>
</dbReference>
<dbReference type="SUPFAM" id="SSF51366">
    <property type="entry name" value="Ribulose-phoshate binding barrel"/>
    <property type="match status" value="1"/>
</dbReference>
<keyword evidence="3 4" id="KW-0413">Isomerase</keyword>
<dbReference type="InterPro" id="IPR013785">
    <property type="entry name" value="Aldolase_TIM"/>
</dbReference>
<dbReference type="GO" id="GO:0019316">
    <property type="term" value="P:D-allose catabolic process"/>
    <property type="evidence" value="ECO:0007669"/>
    <property type="project" value="TreeGrafter"/>
</dbReference>
<sequence>MKIYLAADHGGYNLKESVHKWLVEKGYAVQDMGAHEYNPNDDYPDFIIPAMKLVQQDPKAKGIVICRNGVGVSIAANKFANIRAALTFEPKHVVTAVTDDNVNVIALPADFITKEKAYEILEAWLNTKYSQEERHNRRLQKVSTIMEPTTKLIPTILETDLTKIRDLLQSLETVTDLIQIDIADNKLVQGLTYLDINKILEIPTSAELELDLMVENPLEYLPKQECNVKKIVLHVESHNVKEAINKAKILGLGVGIAINTTTNITELDQYLSDVSYVQFMTVTAGGQGRPLDENVLKTIKEFAQKNTIKMQADGGINKDTLSKVYASGIRNFVVGSAIVKKQSPQLAFVEMLTLIEKIESNIK</sequence>
<reference evidence="4" key="2">
    <citation type="journal article" date="2021" name="Microbiome">
        <title>Successional dynamics and alternative stable states in a saline activated sludge microbial community over 9 years.</title>
        <authorList>
            <person name="Wang Y."/>
            <person name="Ye J."/>
            <person name="Ju F."/>
            <person name="Liu L."/>
            <person name="Boyd J.A."/>
            <person name="Deng Y."/>
            <person name="Parks D.H."/>
            <person name="Jiang X."/>
            <person name="Yin X."/>
            <person name="Woodcroft B.J."/>
            <person name="Tyson G.W."/>
            <person name="Hugenholtz P."/>
            <person name="Polz M.F."/>
            <person name="Zhang T."/>
        </authorList>
    </citation>
    <scope>NUCLEOTIDE SEQUENCE</scope>
    <source>
        <strain evidence="4">HKST-UBA79</strain>
    </source>
</reference>
<keyword evidence="2" id="KW-0479">Metal-binding</keyword>
<dbReference type="GO" id="GO:0016857">
    <property type="term" value="F:racemase and epimerase activity, acting on carbohydrates and derivatives"/>
    <property type="evidence" value="ECO:0007669"/>
    <property type="project" value="InterPro"/>
</dbReference>
<evidence type="ECO:0000313" key="4">
    <source>
        <dbReference type="EMBL" id="MCA9308056.1"/>
    </source>
</evidence>
<dbReference type="NCBIfam" id="TIGR00689">
    <property type="entry name" value="rpiB_lacA_lacB"/>
    <property type="match status" value="1"/>
</dbReference>
<comment type="similarity">
    <text evidence="1">Belongs to the LacAB/RpiB family.</text>
</comment>
<dbReference type="Pfam" id="PF00834">
    <property type="entry name" value="Ribul_P_3_epim"/>
    <property type="match status" value="1"/>
</dbReference>
<dbReference type="Pfam" id="PF02502">
    <property type="entry name" value="LacAB_rpiB"/>
    <property type="match status" value="1"/>
</dbReference>
<comment type="caution">
    <text evidence="4">The sequence shown here is derived from an EMBL/GenBank/DDBJ whole genome shotgun (WGS) entry which is preliminary data.</text>
</comment>
<dbReference type="AlphaFoldDB" id="A0A955J1R8"/>
<name>A0A955J1R8_UNCKA</name>
<evidence type="ECO:0000256" key="3">
    <source>
        <dbReference type="ARBA" id="ARBA00023235"/>
    </source>
</evidence>
<dbReference type="SUPFAM" id="SSF89623">
    <property type="entry name" value="Ribose/Galactose isomerase RpiB/AlsB"/>
    <property type="match status" value="1"/>
</dbReference>
<dbReference type="InterPro" id="IPR036569">
    <property type="entry name" value="RpiB_LacA_LacB_sf"/>
</dbReference>
<dbReference type="InterPro" id="IPR000056">
    <property type="entry name" value="Ribul_P_3_epim-like"/>
</dbReference>
<evidence type="ECO:0000256" key="2">
    <source>
        <dbReference type="ARBA" id="ARBA00022723"/>
    </source>
</evidence>
<dbReference type="GO" id="GO:0046872">
    <property type="term" value="F:metal ion binding"/>
    <property type="evidence" value="ECO:0007669"/>
    <property type="project" value="UniProtKB-KW"/>
</dbReference>
<dbReference type="Proteomes" id="UP000740557">
    <property type="component" value="Unassembled WGS sequence"/>
</dbReference>